<gene>
    <name evidence="1" type="ORF">DPM35_12525</name>
</gene>
<evidence type="ECO:0000313" key="2">
    <source>
        <dbReference type="Proteomes" id="UP000251956"/>
    </source>
</evidence>
<reference evidence="1 2" key="1">
    <citation type="submission" date="2018-07" db="EMBL/GenBank/DDBJ databases">
        <title>Diversity of Mesorhizobium strains in Brazil.</title>
        <authorList>
            <person name="Helene L.C.F."/>
            <person name="Dall'Agnol R."/>
            <person name="Delamuta J.R.M."/>
            <person name="Hungria M."/>
        </authorList>
    </citation>
    <scope>NUCLEOTIDE SEQUENCE [LARGE SCALE GENOMIC DNA]</scope>
    <source>
        <strain evidence="1 2">CNPSo 3140</strain>
    </source>
</reference>
<organism evidence="1 2">
    <name type="scientific">Mesorhizobium atlanticum</name>
    <dbReference type="NCBI Taxonomy" id="2233532"/>
    <lineage>
        <taxon>Bacteria</taxon>
        <taxon>Pseudomonadati</taxon>
        <taxon>Pseudomonadota</taxon>
        <taxon>Alphaproteobacteria</taxon>
        <taxon>Hyphomicrobiales</taxon>
        <taxon>Phyllobacteriaceae</taxon>
        <taxon>Mesorhizobium</taxon>
    </lineage>
</organism>
<name>A0A330GTK1_9HYPH</name>
<sequence>MSGVVLDETNLSSEIFDGEVVAVNFATGKYYGMRGSAQLIWEMLREPVDPAMIETALRTGYPDLDDDDVASVQRFIDLLVEEGILQPASPIASPKLPDISGRASFMRPELEIHTDLQELIALDPIHDVDPGGGWPLRRELGDS</sequence>
<accession>A0A330GTK1</accession>
<dbReference type="InterPro" id="IPR008792">
    <property type="entry name" value="PQQD"/>
</dbReference>
<evidence type="ECO:0000313" key="1">
    <source>
        <dbReference type="EMBL" id="RAZ77296.1"/>
    </source>
</evidence>
<dbReference type="Proteomes" id="UP000251956">
    <property type="component" value="Unassembled WGS sequence"/>
</dbReference>
<dbReference type="EMBL" id="QMBQ01000003">
    <property type="protein sequence ID" value="RAZ77296.1"/>
    <property type="molecule type" value="Genomic_DNA"/>
</dbReference>
<dbReference type="AlphaFoldDB" id="A0A330GTK1"/>
<dbReference type="Pfam" id="PF05402">
    <property type="entry name" value="PqqD"/>
    <property type="match status" value="1"/>
</dbReference>
<evidence type="ECO:0008006" key="3">
    <source>
        <dbReference type="Google" id="ProtNLM"/>
    </source>
</evidence>
<keyword evidence="2" id="KW-1185">Reference proteome</keyword>
<dbReference type="OrthoDB" id="8686088at2"/>
<protein>
    <recommendedName>
        <fullName evidence="3">PqqD family protein</fullName>
    </recommendedName>
</protein>
<dbReference type="RefSeq" id="WP_112127559.1">
    <property type="nucleotide sequence ID" value="NZ_QMBQ01000003.1"/>
</dbReference>
<proteinExistence type="predicted"/>
<comment type="caution">
    <text evidence="1">The sequence shown here is derived from an EMBL/GenBank/DDBJ whole genome shotgun (WGS) entry which is preliminary data.</text>
</comment>